<organism evidence="1 2">
    <name type="scientific">Alteribacillus bidgolensis</name>
    <dbReference type="NCBI Taxonomy" id="930129"/>
    <lineage>
        <taxon>Bacteria</taxon>
        <taxon>Bacillati</taxon>
        <taxon>Bacillota</taxon>
        <taxon>Bacilli</taxon>
        <taxon>Bacillales</taxon>
        <taxon>Bacillaceae</taxon>
        <taxon>Alteribacillus</taxon>
    </lineage>
</organism>
<dbReference type="AlphaFoldDB" id="A0A1G8D4P8"/>
<dbReference type="STRING" id="930129.SAMN05216352_101543"/>
<dbReference type="Proteomes" id="UP000199017">
    <property type="component" value="Unassembled WGS sequence"/>
</dbReference>
<dbReference type="EMBL" id="FNDU01000001">
    <property type="protein sequence ID" value="SDH52349.1"/>
    <property type="molecule type" value="Genomic_DNA"/>
</dbReference>
<name>A0A1G8D4P8_9BACI</name>
<proteinExistence type="predicted"/>
<evidence type="ECO:0000313" key="2">
    <source>
        <dbReference type="Proteomes" id="UP000199017"/>
    </source>
</evidence>
<gene>
    <name evidence="1" type="ORF">SAMN05216352_101543</name>
</gene>
<protein>
    <submittedName>
        <fullName evidence="1">Uncharacterized protein</fullName>
    </submittedName>
</protein>
<accession>A0A1G8D4P8</accession>
<reference evidence="1 2" key="1">
    <citation type="submission" date="2016-10" db="EMBL/GenBank/DDBJ databases">
        <authorList>
            <person name="de Groot N.N."/>
        </authorList>
    </citation>
    <scope>NUCLEOTIDE SEQUENCE [LARGE SCALE GENOMIC DNA]</scope>
    <source>
        <strain evidence="2">P4B,CCM 7963,CECT 7998,DSM 25260,IBRC-M 10614,KCTC 13821</strain>
    </source>
</reference>
<evidence type="ECO:0000313" key="1">
    <source>
        <dbReference type="EMBL" id="SDH52349.1"/>
    </source>
</evidence>
<dbReference type="RefSeq" id="WP_245917767.1">
    <property type="nucleotide sequence ID" value="NZ_FNDU01000001.1"/>
</dbReference>
<sequence>MRKLFEKALEEQRIMREERLHVMLKKMHWIKINLSAENVLKHVDGGSAGRPHEARA</sequence>
<dbReference type="Gene3D" id="1.10.150.650">
    <property type="match status" value="1"/>
</dbReference>
<keyword evidence="2" id="KW-1185">Reference proteome</keyword>